<dbReference type="Pfam" id="PF00011">
    <property type="entry name" value="HSP20"/>
    <property type="match status" value="1"/>
</dbReference>
<evidence type="ECO:0000313" key="6">
    <source>
        <dbReference type="Proteomes" id="UP001310022"/>
    </source>
</evidence>
<evidence type="ECO:0000256" key="1">
    <source>
        <dbReference type="ARBA" id="ARBA00023016"/>
    </source>
</evidence>
<sequence length="145" mass="16201">MKWLEKIKGFLKVVGKSVRDFWTSDIDLSALNREVPLFTNRVREALVPAAFKIELAVGDLKRDEIEVLVEGNDLVVKAMKRIASQKNEGVWQVHHASYAAFQQRFALPENADSEKVKAKLKNGILKVAVGAKSLTQSKAEKVEIA</sequence>
<dbReference type="AlphaFoldDB" id="A0AAN4VYY7"/>
<accession>A0AAN4VYY7</accession>
<dbReference type="PANTHER" id="PTHR46733">
    <property type="entry name" value="26.5 KDA HEAT SHOCK PROTEIN, MITOCHONDRIAL"/>
    <property type="match status" value="1"/>
</dbReference>
<dbReference type="EMBL" id="BQKE01000001">
    <property type="protein sequence ID" value="GJM61804.1"/>
    <property type="molecule type" value="Genomic_DNA"/>
</dbReference>
<feature type="domain" description="SHSP" evidence="4">
    <location>
        <begin position="33"/>
        <end position="145"/>
    </location>
</feature>
<dbReference type="CDD" id="cd06464">
    <property type="entry name" value="ACD_sHsps-like"/>
    <property type="match status" value="1"/>
</dbReference>
<dbReference type="InterPro" id="IPR008978">
    <property type="entry name" value="HSP20-like_chaperone"/>
</dbReference>
<comment type="caution">
    <text evidence="5">The sequence shown here is derived from an EMBL/GenBank/DDBJ whole genome shotgun (WGS) entry which is preliminary data.</text>
</comment>
<keyword evidence="1" id="KW-0346">Stress response</keyword>
<dbReference type="Proteomes" id="UP001310022">
    <property type="component" value="Unassembled WGS sequence"/>
</dbReference>
<keyword evidence="6" id="KW-1185">Reference proteome</keyword>
<proteinExistence type="inferred from homology"/>
<dbReference type="Gene3D" id="2.60.40.790">
    <property type="match status" value="1"/>
</dbReference>
<dbReference type="RefSeq" id="WP_338237250.1">
    <property type="nucleotide sequence ID" value="NZ_BQKE01000001.1"/>
</dbReference>
<evidence type="ECO:0000256" key="3">
    <source>
        <dbReference type="RuleBase" id="RU003616"/>
    </source>
</evidence>
<dbReference type="SUPFAM" id="SSF49764">
    <property type="entry name" value="HSP20-like chaperones"/>
    <property type="match status" value="1"/>
</dbReference>
<name>A0AAN4VYY7_9BACT</name>
<dbReference type="InterPro" id="IPR044587">
    <property type="entry name" value="HSP21-like"/>
</dbReference>
<dbReference type="PANTHER" id="PTHR46733:SF4">
    <property type="entry name" value="HEAT SHOCK PROTEIN 21, CHLOROPLASTIC"/>
    <property type="match status" value="1"/>
</dbReference>
<dbReference type="GO" id="GO:0009408">
    <property type="term" value="P:response to heat"/>
    <property type="evidence" value="ECO:0007669"/>
    <property type="project" value="InterPro"/>
</dbReference>
<dbReference type="InterPro" id="IPR002068">
    <property type="entry name" value="A-crystallin/Hsp20_dom"/>
</dbReference>
<evidence type="ECO:0000259" key="4">
    <source>
        <dbReference type="PROSITE" id="PS01031"/>
    </source>
</evidence>
<organism evidence="5 6">
    <name type="scientific">Persicobacter diffluens</name>
    <dbReference type="NCBI Taxonomy" id="981"/>
    <lineage>
        <taxon>Bacteria</taxon>
        <taxon>Pseudomonadati</taxon>
        <taxon>Bacteroidota</taxon>
        <taxon>Cytophagia</taxon>
        <taxon>Cytophagales</taxon>
        <taxon>Persicobacteraceae</taxon>
        <taxon>Persicobacter</taxon>
    </lineage>
</organism>
<reference evidence="5 6" key="1">
    <citation type="submission" date="2021-12" db="EMBL/GenBank/DDBJ databases">
        <title>Genome sequencing of bacteria with rrn-lacking chromosome and rrn-plasmid.</title>
        <authorList>
            <person name="Anda M."/>
            <person name="Iwasaki W."/>
        </authorList>
    </citation>
    <scope>NUCLEOTIDE SEQUENCE [LARGE SCALE GENOMIC DNA]</scope>
    <source>
        <strain evidence="5 6">NBRC 15940</strain>
    </source>
</reference>
<evidence type="ECO:0000256" key="2">
    <source>
        <dbReference type="PROSITE-ProRule" id="PRU00285"/>
    </source>
</evidence>
<evidence type="ECO:0000313" key="5">
    <source>
        <dbReference type="EMBL" id="GJM61804.1"/>
    </source>
</evidence>
<protein>
    <recommendedName>
        <fullName evidence="4">SHSP domain-containing protein</fullName>
    </recommendedName>
</protein>
<gene>
    <name evidence="5" type="ORF">PEDI_23560</name>
</gene>
<dbReference type="PROSITE" id="PS01031">
    <property type="entry name" value="SHSP"/>
    <property type="match status" value="1"/>
</dbReference>
<comment type="similarity">
    <text evidence="2 3">Belongs to the small heat shock protein (HSP20) family.</text>
</comment>